<keyword evidence="2" id="KW-1185">Reference proteome</keyword>
<sequence>MVRAVVMMMKMQVTAAAMIVMMIMIMTMMLLTLIPVILITIIIMVFMAITRNRYEIFHIEEHDFSNDDDDAIEAWKWKRYKSDGSDDAYCCYHGWY</sequence>
<protein>
    <submittedName>
        <fullName evidence="1">Uncharacterized protein</fullName>
    </submittedName>
</protein>
<evidence type="ECO:0000313" key="2">
    <source>
        <dbReference type="Proteomes" id="UP000762676"/>
    </source>
</evidence>
<comment type="caution">
    <text evidence="1">The sequence shown here is derived from an EMBL/GenBank/DDBJ whole genome shotgun (WGS) entry which is preliminary data.</text>
</comment>
<proteinExistence type="predicted"/>
<evidence type="ECO:0000313" key="1">
    <source>
        <dbReference type="EMBL" id="GFR80089.1"/>
    </source>
</evidence>
<accession>A0AAV4G3Z0</accession>
<dbReference type="EMBL" id="BMAT01001122">
    <property type="protein sequence ID" value="GFR80089.1"/>
    <property type="molecule type" value="Genomic_DNA"/>
</dbReference>
<organism evidence="1 2">
    <name type="scientific">Elysia marginata</name>
    <dbReference type="NCBI Taxonomy" id="1093978"/>
    <lineage>
        <taxon>Eukaryota</taxon>
        <taxon>Metazoa</taxon>
        <taxon>Spiralia</taxon>
        <taxon>Lophotrochozoa</taxon>
        <taxon>Mollusca</taxon>
        <taxon>Gastropoda</taxon>
        <taxon>Heterobranchia</taxon>
        <taxon>Euthyneura</taxon>
        <taxon>Panpulmonata</taxon>
        <taxon>Sacoglossa</taxon>
        <taxon>Placobranchoidea</taxon>
        <taxon>Plakobranchidae</taxon>
        <taxon>Elysia</taxon>
    </lineage>
</organism>
<name>A0AAV4G3Z0_9GAST</name>
<reference evidence="1 2" key="1">
    <citation type="journal article" date="2021" name="Elife">
        <title>Chloroplast acquisition without the gene transfer in kleptoplastic sea slugs, Plakobranchus ocellatus.</title>
        <authorList>
            <person name="Maeda T."/>
            <person name="Takahashi S."/>
            <person name="Yoshida T."/>
            <person name="Shimamura S."/>
            <person name="Takaki Y."/>
            <person name="Nagai Y."/>
            <person name="Toyoda A."/>
            <person name="Suzuki Y."/>
            <person name="Arimoto A."/>
            <person name="Ishii H."/>
            <person name="Satoh N."/>
            <person name="Nishiyama T."/>
            <person name="Hasebe M."/>
            <person name="Maruyama T."/>
            <person name="Minagawa J."/>
            <person name="Obokata J."/>
            <person name="Shigenobu S."/>
        </authorList>
    </citation>
    <scope>NUCLEOTIDE SEQUENCE [LARGE SCALE GENOMIC DNA]</scope>
</reference>
<dbReference type="AlphaFoldDB" id="A0AAV4G3Z0"/>
<dbReference type="Proteomes" id="UP000762676">
    <property type="component" value="Unassembled WGS sequence"/>
</dbReference>
<gene>
    <name evidence="1" type="ORF">ElyMa_000572000</name>
</gene>